<dbReference type="InterPro" id="IPR036259">
    <property type="entry name" value="MFS_trans_sf"/>
</dbReference>
<dbReference type="Gene3D" id="1.20.1250.20">
    <property type="entry name" value="MFS general substrate transporter like domains"/>
    <property type="match status" value="1"/>
</dbReference>
<keyword evidence="4 5" id="KW-0472">Membrane</keyword>
<accession>A0A8H6YTM4</accession>
<dbReference type="AlphaFoldDB" id="A0A8H6YTM4"/>
<feature type="transmembrane region" description="Helical" evidence="5">
    <location>
        <begin position="353"/>
        <end position="371"/>
    </location>
</feature>
<feature type="transmembrane region" description="Helical" evidence="5">
    <location>
        <begin position="431"/>
        <end position="449"/>
    </location>
</feature>
<feature type="transmembrane region" description="Helical" evidence="5">
    <location>
        <begin position="590"/>
        <end position="612"/>
    </location>
</feature>
<feature type="domain" description="Major facilitator superfamily (MFS) profile" evidence="6">
    <location>
        <begin position="123"/>
        <end position="616"/>
    </location>
</feature>
<reference evidence="7" key="1">
    <citation type="submission" date="2020-05" db="EMBL/GenBank/DDBJ databases">
        <title>Mycena genomes resolve the evolution of fungal bioluminescence.</title>
        <authorList>
            <person name="Tsai I.J."/>
        </authorList>
    </citation>
    <scope>NUCLEOTIDE SEQUENCE</scope>
    <source>
        <strain evidence="7">CCC161011</strain>
    </source>
</reference>
<proteinExistence type="predicted"/>
<protein>
    <submittedName>
        <fullName evidence="7">Major facilitator transporter-like protein</fullName>
    </submittedName>
</protein>
<dbReference type="CDD" id="cd17502">
    <property type="entry name" value="MFS_Azr1_MDR_like"/>
    <property type="match status" value="1"/>
</dbReference>
<name>A0A8H6YTM4_9AGAR</name>
<keyword evidence="8" id="KW-1185">Reference proteome</keyword>
<dbReference type="GO" id="GO:0005886">
    <property type="term" value="C:plasma membrane"/>
    <property type="evidence" value="ECO:0007669"/>
    <property type="project" value="TreeGrafter"/>
</dbReference>
<dbReference type="OrthoDB" id="10021397at2759"/>
<feature type="transmembrane region" description="Helical" evidence="5">
    <location>
        <begin position="280"/>
        <end position="299"/>
    </location>
</feature>
<feature type="transmembrane region" description="Helical" evidence="5">
    <location>
        <begin position="157"/>
        <end position="175"/>
    </location>
</feature>
<feature type="transmembrane region" description="Helical" evidence="5">
    <location>
        <begin position="486"/>
        <end position="505"/>
    </location>
</feature>
<comment type="caution">
    <text evidence="7">The sequence shown here is derived from an EMBL/GenBank/DDBJ whole genome shotgun (WGS) entry which is preliminary data.</text>
</comment>
<dbReference type="EMBL" id="JACAZI010000003">
    <property type="protein sequence ID" value="KAF7364979.1"/>
    <property type="molecule type" value="Genomic_DNA"/>
</dbReference>
<dbReference type="Proteomes" id="UP000620124">
    <property type="component" value="Unassembled WGS sequence"/>
</dbReference>
<gene>
    <name evidence="7" type="ORF">MVEN_00368800</name>
</gene>
<evidence type="ECO:0000256" key="2">
    <source>
        <dbReference type="ARBA" id="ARBA00022692"/>
    </source>
</evidence>
<comment type="subcellular location">
    <subcellularLocation>
        <location evidence="1">Membrane</location>
        <topology evidence="1">Multi-pass membrane protein</topology>
    </subcellularLocation>
</comment>
<dbReference type="SUPFAM" id="SSF103473">
    <property type="entry name" value="MFS general substrate transporter"/>
    <property type="match status" value="1"/>
</dbReference>
<organism evidence="7 8">
    <name type="scientific">Mycena venus</name>
    <dbReference type="NCBI Taxonomy" id="2733690"/>
    <lineage>
        <taxon>Eukaryota</taxon>
        <taxon>Fungi</taxon>
        <taxon>Dikarya</taxon>
        <taxon>Basidiomycota</taxon>
        <taxon>Agaricomycotina</taxon>
        <taxon>Agaricomycetes</taxon>
        <taxon>Agaricomycetidae</taxon>
        <taxon>Agaricales</taxon>
        <taxon>Marasmiineae</taxon>
        <taxon>Mycenaceae</taxon>
        <taxon>Mycena</taxon>
    </lineage>
</organism>
<dbReference type="PANTHER" id="PTHR23501:SF198">
    <property type="entry name" value="AZOLE RESISTANCE PROTEIN 1-RELATED"/>
    <property type="match status" value="1"/>
</dbReference>
<feature type="transmembrane region" description="Helical" evidence="5">
    <location>
        <begin position="213"/>
        <end position="234"/>
    </location>
</feature>
<feature type="transmembrane region" description="Helical" evidence="5">
    <location>
        <begin position="456"/>
        <end position="474"/>
    </location>
</feature>
<evidence type="ECO:0000256" key="1">
    <source>
        <dbReference type="ARBA" id="ARBA00004141"/>
    </source>
</evidence>
<dbReference type="InterPro" id="IPR020846">
    <property type="entry name" value="MFS_dom"/>
</dbReference>
<evidence type="ECO:0000313" key="8">
    <source>
        <dbReference type="Proteomes" id="UP000620124"/>
    </source>
</evidence>
<evidence type="ECO:0000256" key="3">
    <source>
        <dbReference type="ARBA" id="ARBA00022989"/>
    </source>
</evidence>
<dbReference type="PANTHER" id="PTHR23501">
    <property type="entry name" value="MAJOR FACILITATOR SUPERFAMILY"/>
    <property type="match status" value="1"/>
</dbReference>
<feature type="transmembrane region" description="Helical" evidence="5">
    <location>
        <begin position="187"/>
        <end position="207"/>
    </location>
</feature>
<keyword evidence="2 5" id="KW-0812">Transmembrane</keyword>
<evidence type="ECO:0000259" key="6">
    <source>
        <dbReference type="PROSITE" id="PS50850"/>
    </source>
</evidence>
<evidence type="ECO:0000313" key="7">
    <source>
        <dbReference type="EMBL" id="KAF7364979.1"/>
    </source>
</evidence>
<feature type="transmembrane region" description="Helical" evidence="5">
    <location>
        <begin position="320"/>
        <end position="341"/>
    </location>
</feature>
<dbReference type="PRINTS" id="PR01036">
    <property type="entry name" value="TCRTETB"/>
</dbReference>
<dbReference type="GO" id="GO:0022857">
    <property type="term" value="F:transmembrane transporter activity"/>
    <property type="evidence" value="ECO:0007669"/>
    <property type="project" value="InterPro"/>
</dbReference>
<keyword evidence="3 5" id="KW-1133">Transmembrane helix</keyword>
<feature type="transmembrane region" description="Helical" evidence="5">
    <location>
        <begin position="517"/>
        <end position="540"/>
    </location>
</feature>
<dbReference type="PROSITE" id="PS50850">
    <property type="entry name" value="MFS"/>
    <property type="match status" value="1"/>
</dbReference>
<feature type="transmembrane region" description="Helical" evidence="5">
    <location>
        <begin position="391"/>
        <end position="411"/>
    </location>
</feature>
<dbReference type="Pfam" id="PF07690">
    <property type="entry name" value="MFS_1"/>
    <property type="match status" value="1"/>
</dbReference>
<feature type="transmembrane region" description="Helical" evidence="5">
    <location>
        <begin position="246"/>
        <end position="268"/>
    </location>
</feature>
<evidence type="ECO:0000256" key="4">
    <source>
        <dbReference type="ARBA" id="ARBA00023136"/>
    </source>
</evidence>
<sequence>MGPKTCRGRDGGVSLRLFESLCFLPSSLFFRNSETLFLVHLPATFFCGPSDMSSSDVSPVTSQVKLPASGRREWDSATTLAASRTDIHKVGKEEEVPPLPVRQGPPPPADPSTILTGRKLAAVFVAMLLSLLLIALDQTILSTALPVIASDFDSFSLQGWVATAFPLAQTVFILFYGQVLRIFPAKWILISAITLFEAGSLLCGVAQNVDQLIAGRTVSGLGAAGMFVAMIQVISQATRLEDRPKLFGVFGAVFGLASVIGPLIGGALTDHVSWRWCFYINLPVGGVSIAGVTFLLKAVPPLGSDPSKRSTRDLFQQALHLDYIGATFIAGAITCLVIALQWGGNTKPWDDKAVIICFVVSGVLGVVYVLWERHLGDRAMTPTAIFKSLSIWAILAYSFLGRFSLLLFSYYIPLFYQSARHHSATKSGIDLLPFMLGVTLTVIFAGQIVGRTGRYWFFLVGAPCFLAVGSGLLYTLNASSSSAKIVGFQILAGIGTGMGMQNIILAMQVEFSEAPRLLSQATSMVSFAQFFGGTVGLGVAEPVFATELSKFLLKYAPEAPALVVKESPTAIYTALPAEMIPGVVRSYTEALRIVFVLGVPVAGLALLSSLFIKNIKIEKTEPPASTNKPTDV</sequence>
<evidence type="ECO:0000256" key="5">
    <source>
        <dbReference type="SAM" id="Phobius"/>
    </source>
</evidence>
<feature type="transmembrane region" description="Helical" evidence="5">
    <location>
        <begin position="120"/>
        <end position="145"/>
    </location>
</feature>
<dbReference type="InterPro" id="IPR011701">
    <property type="entry name" value="MFS"/>
</dbReference>